<dbReference type="AlphaFoldDB" id="A0A179D332"/>
<dbReference type="SUPFAM" id="SSF54523">
    <property type="entry name" value="Pili subunits"/>
    <property type="match status" value="1"/>
</dbReference>
<name>A0A179D332_9BACT</name>
<keyword evidence="2" id="KW-1185">Reference proteome</keyword>
<reference evidence="1 2" key="1">
    <citation type="submission" date="2016-04" db="EMBL/GenBank/DDBJ databases">
        <title>Genome analysis of Thermosulfurimonas dismutans, the first thermophilic sulfur-disproportionating bacterium of the phylum Thermodesulfobacteria.</title>
        <authorList>
            <person name="Mardanov A.V."/>
            <person name="Beletsky A.V."/>
            <person name="Kadnikov V.V."/>
            <person name="Slobodkin A.I."/>
            <person name="Ravin N.V."/>
        </authorList>
    </citation>
    <scope>NUCLEOTIDE SEQUENCE [LARGE SCALE GENOMIC DNA]</scope>
    <source>
        <strain evidence="1 2">S95</strain>
    </source>
</reference>
<dbReference type="STRING" id="999894.TDIS_2012"/>
<protein>
    <recommendedName>
        <fullName evidence="3">General secretion pathway protein GspK</fullName>
    </recommendedName>
</protein>
<accession>A0A179D332</accession>
<evidence type="ECO:0008006" key="3">
    <source>
        <dbReference type="Google" id="ProtNLM"/>
    </source>
</evidence>
<dbReference type="PANTHER" id="PTHR38831:SF2">
    <property type="entry name" value="TYPE II SECRETION SYSTEM PROTEIN K"/>
    <property type="match status" value="1"/>
</dbReference>
<evidence type="ECO:0000313" key="2">
    <source>
        <dbReference type="Proteomes" id="UP000078390"/>
    </source>
</evidence>
<dbReference type="GO" id="GO:0009306">
    <property type="term" value="P:protein secretion"/>
    <property type="evidence" value="ECO:0007669"/>
    <property type="project" value="InterPro"/>
</dbReference>
<dbReference type="InterPro" id="IPR045584">
    <property type="entry name" value="Pilin-like"/>
</dbReference>
<gene>
    <name evidence="1" type="ORF">TDIS_2012</name>
</gene>
<dbReference type="GO" id="GO:0016020">
    <property type="term" value="C:membrane"/>
    <property type="evidence" value="ECO:0007669"/>
    <property type="project" value="InterPro"/>
</dbReference>
<dbReference type="RefSeq" id="WP_068671743.1">
    <property type="nucleotide sequence ID" value="NZ_LWLG01000021.1"/>
</dbReference>
<proteinExistence type="predicted"/>
<dbReference type="InterPro" id="IPR005628">
    <property type="entry name" value="GspK"/>
</dbReference>
<dbReference type="OrthoDB" id="9790239at2"/>
<dbReference type="InterPro" id="IPR010994">
    <property type="entry name" value="RuvA_2-like"/>
</dbReference>
<sequence length="285" mass="33010">MIILVVLGFFLILSGVISDEFLSVRRTEVMVRRFYLKQQVYHEAVSALKLLSSYFREDNASYDTLSDLWAYPFELPISEGEIRIRVEDEERYLNLNLVRTEAGFKVVRRLFEELHITSISPELLRVWVGGPGFWDRAYPPKKAPLDSLEELLFLGLSRQDFYGKAEGFIFYPGLSSLTTVWSNGRVNLNTAPPEVIMALSPRVNRTLAKRLVEYRRTHALKKVEDVVLVEGFDFEILHDLRPWATVKSENFRVTIEVRVGEVEGELNAILRRTGSDLKVVYWRFS</sequence>
<comment type="caution">
    <text evidence="1">The sequence shown here is derived from an EMBL/GenBank/DDBJ whole genome shotgun (WGS) entry which is preliminary data.</text>
</comment>
<dbReference type="Pfam" id="PF12836">
    <property type="entry name" value="HHH_3"/>
    <property type="match status" value="1"/>
</dbReference>
<dbReference type="EMBL" id="LWLG01000021">
    <property type="protein sequence ID" value="OAQ19882.1"/>
    <property type="molecule type" value="Genomic_DNA"/>
</dbReference>
<dbReference type="SUPFAM" id="SSF47781">
    <property type="entry name" value="RuvA domain 2-like"/>
    <property type="match status" value="1"/>
</dbReference>
<organism evidence="1 2">
    <name type="scientific">Thermosulfurimonas dismutans</name>
    <dbReference type="NCBI Taxonomy" id="999894"/>
    <lineage>
        <taxon>Bacteria</taxon>
        <taxon>Pseudomonadati</taxon>
        <taxon>Thermodesulfobacteriota</taxon>
        <taxon>Thermodesulfobacteria</taxon>
        <taxon>Thermodesulfobacteriales</taxon>
        <taxon>Thermodesulfobacteriaceae</taxon>
        <taxon>Thermosulfurimonas</taxon>
    </lineage>
</organism>
<dbReference type="Gene3D" id="3.30.1300.30">
    <property type="entry name" value="GSPII I/J protein-like"/>
    <property type="match status" value="1"/>
</dbReference>
<dbReference type="Proteomes" id="UP000078390">
    <property type="component" value="Unassembled WGS sequence"/>
</dbReference>
<evidence type="ECO:0000313" key="1">
    <source>
        <dbReference type="EMBL" id="OAQ19882.1"/>
    </source>
</evidence>
<dbReference type="PANTHER" id="PTHR38831">
    <property type="entry name" value="TYPE II SECRETION SYSTEM PROTEIN K"/>
    <property type="match status" value="1"/>
</dbReference>
<dbReference type="Gene3D" id="1.10.150.320">
    <property type="entry name" value="Photosystem II 12 kDa extrinsic protein"/>
    <property type="match status" value="1"/>
</dbReference>